<reference evidence="1" key="1">
    <citation type="submission" date="2022-09" db="EMBL/GenBank/DDBJ databases">
        <title>Aureispira anguillicida sp. nov., isolated from Leptocephalus of Japanese eel Anguilla japonica.</title>
        <authorList>
            <person name="Yuasa K."/>
            <person name="Mekata T."/>
            <person name="Ikunari K."/>
        </authorList>
    </citation>
    <scope>NUCLEOTIDE SEQUENCE</scope>
    <source>
        <strain evidence="1">EL160426</strain>
    </source>
</reference>
<proteinExistence type="predicted"/>
<dbReference type="Proteomes" id="UP001060919">
    <property type="component" value="Chromosome"/>
</dbReference>
<name>A0A915YCC4_9BACT</name>
<evidence type="ECO:0000313" key="2">
    <source>
        <dbReference type="Proteomes" id="UP001060919"/>
    </source>
</evidence>
<dbReference type="RefSeq" id="WP_264791783.1">
    <property type="nucleotide sequence ID" value="NZ_AP026867.1"/>
</dbReference>
<accession>A0A915YCC4</accession>
<gene>
    <name evidence="1" type="ORF">AsAng_0011810</name>
</gene>
<organism evidence="1 2">
    <name type="scientific">Aureispira anguillae</name>
    <dbReference type="NCBI Taxonomy" id="2864201"/>
    <lineage>
        <taxon>Bacteria</taxon>
        <taxon>Pseudomonadati</taxon>
        <taxon>Bacteroidota</taxon>
        <taxon>Saprospiria</taxon>
        <taxon>Saprospirales</taxon>
        <taxon>Saprospiraceae</taxon>
        <taxon>Aureispira</taxon>
    </lineage>
</organism>
<protein>
    <submittedName>
        <fullName evidence="1">Uncharacterized protein</fullName>
    </submittedName>
</protein>
<dbReference type="AlphaFoldDB" id="A0A915YCC4"/>
<keyword evidence="2" id="KW-1185">Reference proteome</keyword>
<dbReference type="EMBL" id="AP026867">
    <property type="protein sequence ID" value="BDS10473.1"/>
    <property type="molecule type" value="Genomic_DNA"/>
</dbReference>
<evidence type="ECO:0000313" key="1">
    <source>
        <dbReference type="EMBL" id="BDS10473.1"/>
    </source>
</evidence>
<sequence>MRTLLLTWIIVLVTVGLGMTQTQKTFVKTFLPEEDCPFAVFAIDGTTEMHYWDEPTVRITYTIQTNQLTEKDLETITKNGRYQIEMKFYEEARVMIFDMPKQEQYIFINEEKLEEHLDFEIFLPKGIRYRIVNPTVHPLM</sequence>
<dbReference type="KEGG" id="aup:AsAng_0011810"/>